<evidence type="ECO:0000256" key="4">
    <source>
        <dbReference type="ARBA" id="ARBA00022692"/>
    </source>
</evidence>
<dbReference type="InterPro" id="IPR036837">
    <property type="entry name" value="Cation_efflux_CTD_sf"/>
</dbReference>
<dbReference type="InterPro" id="IPR002524">
    <property type="entry name" value="Cation_efflux"/>
</dbReference>
<dbReference type="SUPFAM" id="SSF160240">
    <property type="entry name" value="Cation efflux protein cytoplasmic domain-like"/>
    <property type="match status" value="1"/>
</dbReference>
<evidence type="ECO:0000313" key="14">
    <source>
        <dbReference type="RefSeq" id="XP_004488109.1"/>
    </source>
</evidence>
<evidence type="ECO:0000313" key="13">
    <source>
        <dbReference type="Proteomes" id="UP000087171"/>
    </source>
</evidence>
<dbReference type="PaxDb" id="3827-XP_004488109.1"/>
<keyword evidence="13" id="KW-1185">Reference proteome</keyword>
<keyword evidence="3" id="KW-0813">Transport</keyword>
<dbReference type="GO" id="GO:0005385">
    <property type="term" value="F:zinc ion transmembrane transporter activity"/>
    <property type="evidence" value="ECO:0007669"/>
    <property type="project" value="TreeGrafter"/>
</dbReference>
<keyword evidence="8 10" id="KW-0472">Membrane</keyword>
<dbReference type="GeneID" id="101497790"/>
<sequence>MEAQSSHHPQIIEISGDLPDVGKKICGEATCEFSDAGSISKDSEERSTSMRKLLIAVTLCVIFMAIEVVGGIKANSLAILTDAAHLLSDVAAFAISLFSIWAGGWEPNPRQSFGFFRIEILGALVSMQLIWLLAGILVYEAIARLIAGPQNVDGFLMFIVAAFGLLVNIIMALVLGHDHGHGQGHDHHGHSHGLSVSTHHHDVKHTKDEHHHSHDDLTHHHDDEKHSNDAHQHIHEDHEHHRDHEEVTQPLLSESNGRSEKKKRNINVHGAYLHVLGDSIQSVGVMIGGAIIWYKPEWKIVDLICTLIFSVIVLATTINMLRNILEVLMESTPREIDATQLQKGLLEMEEVVAVHELHIWAITVGKVLLACHVKINPEADADVMLDNVIDYIKRAHHISHVTIQIER</sequence>
<dbReference type="AlphaFoldDB" id="A0A1S2XEH5"/>
<dbReference type="RefSeq" id="XP_004488109.1">
    <property type="nucleotide sequence ID" value="XM_004488052.3"/>
</dbReference>
<keyword evidence="6 10" id="KW-1133">Transmembrane helix</keyword>
<dbReference type="Pfam" id="PF16916">
    <property type="entry name" value="ZT_dimer"/>
    <property type="match status" value="1"/>
</dbReference>
<dbReference type="Pfam" id="PF01545">
    <property type="entry name" value="Cation_efflux"/>
    <property type="match status" value="1"/>
</dbReference>
<reference evidence="13" key="1">
    <citation type="journal article" date="2013" name="Nat. Biotechnol.">
        <title>Draft genome sequence of chickpea (Cicer arietinum) provides a resource for trait improvement.</title>
        <authorList>
            <person name="Varshney R.K."/>
            <person name="Song C."/>
            <person name="Saxena R.K."/>
            <person name="Azam S."/>
            <person name="Yu S."/>
            <person name="Sharpe A.G."/>
            <person name="Cannon S."/>
            <person name="Baek J."/>
            <person name="Rosen B.D."/>
            <person name="Tar'an B."/>
            <person name="Millan T."/>
            <person name="Zhang X."/>
            <person name="Ramsay L.D."/>
            <person name="Iwata A."/>
            <person name="Wang Y."/>
            <person name="Nelson W."/>
            <person name="Farmer A.D."/>
            <person name="Gaur P.M."/>
            <person name="Soderlund C."/>
            <person name="Penmetsa R.V."/>
            <person name="Xu C."/>
            <person name="Bharti A.K."/>
            <person name="He W."/>
            <person name="Winter P."/>
            <person name="Zhao S."/>
            <person name="Hane J.K."/>
            <person name="Carrasquilla-Garcia N."/>
            <person name="Condie J.A."/>
            <person name="Upadhyaya H.D."/>
            <person name="Luo M.C."/>
            <person name="Thudi M."/>
            <person name="Gowda C.L."/>
            <person name="Singh N.P."/>
            <person name="Lichtenzveig J."/>
            <person name="Gali K.K."/>
            <person name="Rubio J."/>
            <person name="Nadarajan N."/>
            <person name="Dolezel J."/>
            <person name="Bansal K.C."/>
            <person name="Xu X."/>
            <person name="Edwards D."/>
            <person name="Zhang G."/>
            <person name="Kahl G."/>
            <person name="Gil J."/>
            <person name="Singh K.B."/>
            <person name="Datta S.K."/>
            <person name="Jackson S.A."/>
            <person name="Wang J."/>
            <person name="Cook D.R."/>
        </authorList>
    </citation>
    <scope>NUCLEOTIDE SEQUENCE [LARGE SCALE GENOMIC DNA]</scope>
    <source>
        <strain evidence="13">cv. CDC Frontier</strain>
    </source>
</reference>
<gene>
    <name evidence="14 15" type="primary">LOC101497790</name>
</gene>
<feature type="transmembrane region" description="Helical" evidence="10">
    <location>
        <begin position="84"/>
        <end position="103"/>
    </location>
</feature>
<dbReference type="RefSeq" id="XP_004488110.1">
    <property type="nucleotide sequence ID" value="XM_004488053.3"/>
</dbReference>
<evidence type="ECO:0000259" key="12">
    <source>
        <dbReference type="Pfam" id="PF16916"/>
    </source>
</evidence>
<feature type="domain" description="Cation efflux protein transmembrane" evidence="11">
    <location>
        <begin position="53"/>
        <end position="329"/>
    </location>
</feature>
<evidence type="ECO:0000256" key="1">
    <source>
        <dbReference type="ARBA" id="ARBA00004141"/>
    </source>
</evidence>
<evidence type="ECO:0000256" key="9">
    <source>
        <dbReference type="SAM" id="MobiDB-lite"/>
    </source>
</evidence>
<keyword evidence="7" id="KW-0406">Ion transport</keyword>
<feature type="transmembrane region" description="Helical" evidence="10">
    <location>
        <begin position="154"/>
        <end position="175"/>
    </location>
</feature>
<feature type="compositionally biased region" description="Basic and acidic residues" evidence="9">
    <location>
        <begin position="205"/>
        <end position="247"/>
    </location>
</feature>
<evidence type="ECO:0000256" key="2">
    <source>
        <dbReference type="ARBA" id="ARBA00008873"/>
    </source>
</evidence>
<dbReference type="eggNOG" id="KOG1482">
    <property type="taxonomic scope" value="Eukaryota"/>
</dbReference>
<feature type="transmembrane region" description="Helical" evidence="10">
    <location>
        <begin position="271"/>
        <end position="294"/>
    </location>
</feature>
<evidence type="ECO:0000256" key="7">
    <source>
        <dbReference type="ARBA" id="ARBA00023065"/>
    </source>
</evidence>
<dbReference type="Gene3D" id="1.20.1510.10">
    <property type="entry name" value="Cation efflux protein transmembrane domain"/>
    <property type="match status" value="1"/>
</dbReference>
<keyword evidence="5" id="KW-0862">Zinc</keyword>
<evidence type="ECO:0000256" key="3">
    <source>
        <dbReference type="ARBA" id="ARBA00022448"/>
    </source>
</evidence>
<protein>
    <submittedName>
        <fullName evidence="14 15">Metal tolerance protein 1-like</fullName>
    </submittedName>
</protein>
<dbReference type="OrthoDB" id="9944568at2759"/>
<dbReference type="InterPro" id="IPR027470">
    <property type="entry name" value="Cation_efflux_CTD"/>
</dbReference>
<dbReference type="SUPFAM" id="SSF161111">
    <property type="entry name" value="Cation efflux protein transmembrane domain-like"/>
    <property type="match status" value="1"/>
</dbReference>
<reference evidence="14 15" key="2">
    <citation type="submission" date="2025-04" db="UniProtKB">
        <authorList>
            <consortium name="RefSeq"/>
        </authorList>
    </citation>
    <scope>IDENTIFICATION</scope>
    <source>
        <tissue evidence="14 15">Etiolated seedlings</tissue>
    </source>
</reference>
<dbReference type="InterPro" id="IPR058533">
    <property type="entry name" value="Cation_efflux_TM"/>
</dbReference>
<dbReference type="GO" id="GO:0005886">
    <property type="term" value="C:plasma membrane"/>
    <property type="evidence" value="ECO:0007669"/>
    <property type="project" value="TreeGrafter"/>
</dbReference>
<dbReference type="NCBIfam" id="TIGR01297">
    <property type="entry name" value="CDF"/>
    <property type="match status" value="1"/>
</dbReference>
<feature type="transmembrane region" description="Helical" evidence="10">
    <location>
        <begin position="300"/>
        <end position="321"/>
    </location>
</feature>
<dbReference type="PANTHER" id="PTHR11562:SF88">
    <property type="entry name" value="METAL TOLERANCE PROTEIN 1"/>
    <property type="match status" value="1"/>
</dbReference>
<evidence type="ECO:0000313" key="15">
    <source>
        <dbReference type="RefSeq" id="XP_004488110.1"/>
    </source>
</evidence>
<dbReference type="KEGG" id="cam:101497790"/>
<comment type="similarity">
    <text evidence="2">Belongs to the cation diffusion facilitator (CDF) transporter (TC 2.A.4) family. SLC30A subfamily.</text>
</comment>
<dbReference type="Proteomes" id="UP000087171">
    <property type="component" value="Chromosome Ca1"/>
</dbReference>
<feature type="region of interest" description="Disordered" evidence="9">
    <location>
        <begin position="180"/>
        <end position="263"/>
    </location>
</feature>
<evidence type="ECO:0000256" key="6">
    <source>
        <dbReference type="ARBA" id="ARBA00022989"/>
    </source>
</evidence>
<feature type="transmembrane region" description="Helical" evidence="10">
    <location>
        <begin position="53"/>
        <end position="72"/>
    </location>
</feature>
<dbReference type="InterPro" id="IPR050681">
    <property type="entry name" value="CDF/SLC30A"/>
</dbReference>
<dbReference type="STRING" id="3827.A0A1S2XEH5"/>
<accession>A0A1S2XEH5</accession>
<evidence type="ECO:0000256" key="8">
    <source>
        <dbReference type="ARBA" id="ARBA00023136"/>
    </source>
</evidence>
<feature type="transmembrane region" description="Helical" evidence="10">
    <location>
        <begin position="115"/>
        <end position="142"/>
    </location>
</feature>
<name>A0A1S2XEH5_CICAR</name>
<keyword evidence="4 10" id="KW-0812">Transmembrane</keyword>
<keyword evidence="5" id="KW-0864">Zinc transport</keyword>
<dbReference type="PANTHER" id="PTHR11562">
    <property type="entry name" value="CATION EFFLUX PROTEIN/ ZINC TRANSPORTER"/>
    <property type="match status" value="1"/>
</dbReference>
<organism evidence="13 15">
    <name type="scientific">Cicer arietinum</name>
    <name type="common">Chickpea</name>
    <name type="synonym">Garbanzo</name>
    <dbReference type="NCBI Taxonomy" id="3827"/>
    <lineage>
        <taxon>Eukaryota</taxon>
        <taxon>Viridiplantae</taxon>
        <taxon>Streptophyta</taxon>
        <taxon>Embryophyta</taxon>
        <taxon>Tracheophyta</taxon>
        <taxon>Spermatophyta</taxon>
        <taxon>Magnoliopsida</taxon>
        <taxon>eudicotyledons</taxon>
        <taxon>Gunneridae</taxon>
        <taxon>Pentapetalae</taxon>
        <taxon>rosids</taxon>
        <taxon>fabids</taxon>
        <taxon>Fabales</taxon>
        <taxon>Fabaceae</taxon>
        <taxon>Papilionoideae</taxon>
        <taxon>50 kb inversion clade</taxon>
        <taxon>NPAAA clade</taxon>
        <taxon>Hologalegina</taxon>
        <taxon>IRL clade</taxon>
        <taxon>Cicereae</taxon>
        <taxon>Cicer</taxon>
    </lineage>
</organism>
<comment type="subcellular location">
    <subcellularLocation>
        <location evidence="1">Membrane</location>
        <topology evidence="1">Multi-pass membrane protein</topology>
    </subcellularLocation>
</comment>
<evidence type="ECO:0000256" key="5">
    <source>
        <dbReference type="ARBA" id="ARBA00022906"/>
    </source>
</evidence>
<evidence type="ECO:0000256" key="10">
    <source>
        <dbReference type="SAM" id="Phobius"/>
    </source>
</evidence>
<feature type="domain" description="Cation efflux protein cytoplasmic" evidence="12">
    <location>
        <begin position="333"/>
        <end position="406"/>
    </location>
</feature>
<dbReference type="InterPro" id="IPR027469">
    <property type="entry name" value="Cation_efflux_TMD_sf"/>
</dbReference>
<evidence type="ECO:0000259" key="11">
    <source>
        <dbReference type="Pfam" id="PF01545"/>
    </source>
</evidence>
<proteinExistence type="inferred from homology"/>